<dbReference type="GO" id="GO:0006352">
    <property type="term" value="P:DNA-templated transcription initiation"/>
    <property type="evidence" value="ECO:0007669"/>
    <property type="project" value="InterPro"/>
</dbReference>
<proteinExistence type="inferred from homology"/>
<evidence type="ECO:0000259" key="6">
    <source>
        <dbReference type="Pfam" id="PF08281"/>
    </source>
</evidence>
<dbReference type="InterPro" id="IPR013249">
    <property type="entry name" value="RNA_pol_sigma70_r4_t2"/>
</dbReference>
<protein>
    <submittedName>
        <fullName evidence="7">RNA polymerase sigma-70 factor (ECF subfamily)</fullName>
    </submittedName>
</protein>
<dbReference type="Proteomes" id="UP000530928">
    <property type="component" value="Unassembled WGS sequence"/>
</dbReference>
<evidence type="ECO:0000256" key="1">
    <source>
        <dbReference type="ARBA" id="ARBA00010641"/>
    </source>
</evidence>
<evidence type="ECO:0000313" key="8">
    <source>
        <dbReference type="Proteomes" id="UP000530928"/>
    </source>
</evidence>
<dbReference type="SUPFAM" id="SSF88946">
    <property type="entry name" value="Sigma2 domain of RNA polymerase sigma factors"/>
    <property type="match status" value="1"/>
</dbReference>
<dbReference type="GO" id="GO:0003677">
    <property type="term" value="F:DNA binding"/>
    <property type="evidence" value="ECO:0007669"/>
    <property type="project" value="InterPro"/>
</dbReference>
<gene>
    <name evidence="7" type="ORF">HNR30_006766</name>
</gene>
<evidence type="ECO:0000256" key="2">
    <source>
        <dbReference type="ARBA" id="ARBA00023015"/>
    </source>
</evidence>
<reference evidence="7 8" key="1">
    <citation type="submission" date="2020-07" db="EMBL/GenBank/DDBJ databases">
        <title>Genomic Encyclopedia of Type Strains, Phase IV (KMG-IV): sequencing the most valuable type-strain genomes for metagenomic binning, comparative biology and taxonomic classification.</title>
        <authorList>
            <person name="Goeker M."/>
        </authorList>
    </citation>
    <scope>NUCLEOTIDE SEQUENCE [LARGE SCALE GENOMIC DNA]</scope>
    <source>
        <strain evidence="7 8">DSM 45533</strain>
    </source>
</reference>
<evidence type="ECO:0000256" key="3">
    <source>
        <dbReference type="ARBA" id="ARBA00023082"/>
    </source>
</evidence>
<dbReference type="PANTHER" id="PTHR43133:SF53">
    <property type="entry name" value="ECF RNA POLYMERASE SIGMA-E FACTOR"/>
    <property type="match status" value="1"/>
</dbReference>
<feature type="domain" description="RNA polymerase sigma-70 region 2" evidence="5">
    <location>
        <begin position="25"/>
        <end position="92"/>
    </location>
</feature>
<comment type="similarity">
    <text evidence="1">Belongs to the sigma-70 factor family. ECF subfamily.</text>
</comment>
<comment type="caution">
    <text evidence="7">The sequence shown here is derived from an EMBL/GenBank/DDBJ whole genome shotgun (WGS) entry which is preliminary data.</text>
</comment>
<keyword evidence="8" id="KW-1185">Reference proteome</keyword>
<dbReference type="Gene3D" id="1.10.10.10">
    <property type="entry name" value="Winged helix-like DNA-binding domain superfamily/Winged helix DNA-binding domain"/>
    <property type="match status" value="1"/>
</dbReference>
<dbReference type="Pfam" id="PF04542">
    <property type="entry name" value="Sigma70_r2"/>
    <property type="match status" value="1"/>
</dbReference>
<dbReference type="InterPro" id="IPR013325">
    <property type="entry name" value="RNA_pol_sigma_r2"/>
</dbReference>
<dbReference type="GO" id="GO:0016987">
    <property type="term" value="F:sigma factor activity"/>
    <property type="evidence" value="ECO:0007669"/>
    <property type="project" value="UniProtKB-KW"/>
</dbReference>
<feature type="domain" description="RNA polymerase sigma factor 70 region 4 type 2" evidence="6">
    <location>
        <begin position="137"/>
        <end position="189"/>
    </location>
</feature>
<dbReference type="CDD" id="cd06171">
    <property type="entry name" value="Sigma70_r4"/>
    <property type="match status" value="1"/>
</dbReference>
<dbReference type="RefSeq" id="WP_312894818.1">
    <property type="nucleotide sequence ID" value="NZ_BAABAM010000009.1"/>
</dbReference>
<dbReference type="InterPro" id="IPR013324">
    <property type="entry name" value="RNA_pol_sigma_r3/r4-like"/>
</dbReference>
<dbReference type="Gene3D" id="1.10.1740.10">
    <property type="match status" value="1"/>
</dbReference>
<organism evidence="7 8">
    <name type="scientific">Nonomuraea soli</name>
    <dbReference type="NCBI Taxonomy" id="1032476"/>
    <lineage>
        <taxon>Bacteria</taxon>
        <taxon>Bacillati</taxon>
        <taxon>Actinomycetota</taxon>
        <taxon>Actinomycetes</taxon>
        <taxon>Streptosporangiales</taxon>
        <taxon>Streptosporangiaceae</taxon>
        <taxon>Nonomuraea</taxon>
    </lineage>
</organism>
<dbReference type="InterPro" id="IPR036388">
    <property type="entry name" value="WH-like_DNA-bd_sf"/>
</dbReference>
<accession>A0A7W0CQE2</accession>
<name>A0A7W0CQE2_9ACTN</name>
<sequence length="204" mass="22517">MASLPADTEIVAALRAGDEAMFAALVDAWSRNLLWLARSYVSTDASAQEVLQDTWLGVLHGLGGFQGRSSFKTWVYRILINTAKRRGVRESRTVPWSSIDGGEPAVDPGRFRLGHWREPPAAWPSAEGEALVREAGEQLARALATLPPRQRAVIVLRDAEGYSADEVCELLGITAVNQRVLLHRARAALRNRVERYFVTMAGRP</sequence>
<dbReference type="Pfam" id="PF08281">
    <property type="entry name" value="Sigma70_r4_2"/>
    <property type="match status" value="1"/>
</dbReference>
<dbReference type="PANTHER" id="PTHR43133">
    <property type="entry name" value="RNA POLYMERASE ECF-TYPE SIGMA FACTO"/>
    <property type="match status" value="1"/>
</dbReference>
<evidence type="ECO:0000259" key="5">
    <source>
        <dbReference type="Pfam" id="PF04542"/>
    </source>
</evidence>
<evidence type="ECO:0000256" key="4">
    <source>
        <dbReference type="ARBA" id="ARBA00023163"/>
    </source>
</evidence>
<dbReference type="InterPro" id="IPR007627">
    <property type="entry name" value="RNA_pol_sigma70_r2"/>
</dbReference>
<keyword evidence="2" id="KW-0805">Transcription regulation</keyword>
<evidence type="ECO:0000313" key="7">
    <source>
        <dbReference type="EMBL" id="MBA2895380.1"/>
    </source>
</evidence>
<dbReference type="InterPro" id="IPR014284">
    <property type="entry name" value="RNA_pol_sigma-70_dom"/>
</dbReference>
<dbReference type="SUPFAM" id="SSF88659">
    <property type="entry name" value="Sigma3 and sigma4 domains of RNA polymerase sigma factors"/>
    <property type="match status" value="1"/>
</dbReference>
<dbReference type="NCBIfam" id="TIGR02937">
    <property type="entry name" value="sigma70-ECF"/>
    <property type="match status" value="1"/>
</dbReference>
<dbReference type="AlphaFoldDB" id="A0A7W0CQE2"/>
<dbReference type="EMBL" id="JACDUR010000007">
    <property type="protein sequence ID" value="MBA2895380.1"/>
    <property type="molecule type" value="Genomic_DNA"/>
</dbReference>
<keyword evidence="4" id="KW-0804">Transcription</keyword>
<dbReference type="InterPro" id="IPR039425">
    <property type="entry name" value="RNA_pol_sigma-70-like"/>
</dbReference>
<keyword evidence="3" id="KW-0731">Sigma factor</keyword>